<name>A0ABX0F8B5_9BACL</name>
<reference evidence="3 4" key="1">
    <citation type="submission" date="2020-01" db="EMBL/GenBank/DDBJ databases">
        <title>Polyphasic characterisation and genomic insights into a novel alkali tolerant bacterium VR-M41.</title>
        <authorList>
            <person name="Vemuluri V.R."/>
        </authorList>
    </citation>
    <scope>NUCLEOTIDE SEQUENCE [LARGE SCALE GENOMIC DNA]</scope>
    <source>
        <strain evidence="3 4">VR-M41</strain>
    </source>
</reference>
<feature type="transmembrane region" description="Helical" evidence="2">
    <location>
        <begin position="256"/>
        <end position="274"/>
    </location>
</feature>
<comment type="caution">
    <text evidence="3">The sequence shown here is derived from an EMBL/GenBank/DDBJ whole genome shotgun (WGS) entry which is preliminary data.</text>
</comment>
<dbReference type="EMBL" id="JAAFGS010000007">
    <property type="protein sequence ID" value="NGZ77211.1"/>
    <property type="molecule type" value="Genomic_DNA"/>
</dbReference>
<sequence length="276" mass="31569">MIAEHDFDPERAQDTSDPSGWPDALIPFVLSPVQAEEHFLLWRRKRRFVSRFFRHGALPVSIEPLYLPFWSFGADTNSFYTARRGLDRRFENTYTRTDSNGNSETYTETSTTTDYTPVSGEHGQTFEHLNVSASDVYDTRLLEKISDFDHAALEPWLPERTRGYRLTGSALSFPQGWAIGRKKIDQALAKKVTRRIGGDSVADLKLTIEFRRLRFRRVLLPFYRIDYEYRGRRMFSLLNGQTGTAAGDVPRSSMKIVLTIVAILAVVASVVYGLSR</sequence>
<feature type="region of interest" description="Disordered" evidence="1">
    <location>
        <begin position="94"/>
        <end position="113"/>
    </location>
</feature>
<protein>
    <submittedName>
        <fullName evidence="3">Uncharacterized protein</fullName>
    </submittedName>
</protein>
<evidence type="ECO:0000313" key="4">
    <source>
        <dbReference type="Proteomes" id="UP000800303"/>
    </source>
</evidence>
<evidence type="ECO:0000313" key="3">
    <source>
        <dbReference type="EMBL" id="NGZ77211.1"/>
    </source>
</evidence>
<gene>
    <name evidence="3" type="ORF">GYN08_18120</name>
</gene>
<proteinExistence type="predicted"/>
<evidence type="ECO:0000256" key="1">
    <source>
        <dbReference type="SAM" id="MobiDB-lite"/>
    </source>
</evidence>
<dbReference type="Proteomes" id="UP000800303">
    <property type="component" value="Unassembled WGS sequence"/>
</dbReference>
<dbReference type="RefSeq" id="WP_166277199.1">
    <property type="nucleotide sequence ID" value="NZ_JAAFGS010000007.1"/>
</dbReference>
<keyword evidence="2" id="KW-0812">Transmembrane</keyword>
<keyword evidence="2" id="KW-1133">Transmembrane helix</keyword>
<keyword evidence="2" id="KW-0472">Membrane</keyword>
<organism evidence="3 4">
    <name type="scientific">Saccharibacillus alkalitolerans</name>
    <dbReference type="NCBI Taxonomy" id="2705290"/>
    <lineage>
        <taxon>Bacteria</taxon>
        <taxon>Bacillati</taxon>
        <taxon>Bacillota</taxon>
        <taxon>Bacilli</taxon>
        <taxon>Bacillales</taxon>
        <taxon>Paenibacillaceae</taxon>
        <taxon>Saccharibacillus</taxon>
    </lineage>
</organism>
<evidence type="ECO:0000256" key="2">
    <source>
        <dbReference type="SAM" id="Phobius"/>
    </source>
</evidence>
<feature type="compositionally biased region" description="Low complexity" evidence="1">
    <location>
        <begin position="103"/>
        <end position="113"/>
    </location>
</feature>
<keyword evidence="4" id="KW-1185">Reference proteome</keyword>
<accession>A0ABX0F8B5</accession>